<name>A0ABU3F4U1_9ENTE</name>
<proteinExistence type="predicted"/>
<dbReference type="Proteomes" id="UP001252875">
    <property type="component" value="Unassembled WGS sequence"/>
</dbReference>
<organism evidence="1 2">
    <name type="scientific">Enterococcus hulanensis</name>
    <dbReference type="NCBI Taxonomy" id="2559929"/>
    <lineage>
        <taxon>Bacteria</taxon>
        <taxon>Bacillati</taxon>
        <taxon>Bacillota</taxon>
        <taxon>Bacilli</taxon>
        <taxon>Lactobacillales</taxon>
        <taxon>Enterococcaceae</taxon>
        <taxon>Enterococcus</taxon>
    </lineage>
</organism>
<reference evidence="1 2" key="1">
    <citation type="submission" date="2023-03" db="EMBL/GenBank/DDBJ databases">
        <authorList>
            <person name="Shen W."/>
            <person name="Cai J."/>
        </authorList>
    </citation>
    <scope>NUCLEOTIDE SEQUENCE [LARGE SCALE GENOMIC DNA]</scope>
    <source>
        <strain evidence="1 2">D6-4</strain>
    </source>
</reference>
<sequence>MKQLKIKEFFLSFKNSNKIYRYLFSLACLTCISIGWTSAKYTSEIYASSDSARSAKFSYKIDNEVQKVDKDGNLKAPLSPKLHEWADGGMNKYEINTISGNDKDVQEKVKVIFTIKIQPETAVKFTMKKDISETDRPLKVETAQLIGSDGVSITVNDPATSDLLSHIIYPSTTEQTYTCTVLLYHDGRAEYISAINPNTGQPYGYLSDKYINLVPTFDQID</sequence>
<protein>
    <submittedName>
        <fullName evidence="1">Uncharacterized protein</fullName>
    </submittedName>
</protein>
<dbReference type="RefSeq" id="WP_311823395.1">
    <property type="nucleotide sequence ID" value="NZ_JARPYF010000015.1"/>
</dbReference>
<dbReference type="EMBL" id="JARPYI010000014">
    <property type="protein sequence ID" value="MDT2601937.1"/>
    <property type="molecule type" value="Genomic_DNA"/>
</dbReference>
<keyword evidence="2" id="KW-1185">Reference proteome</keyword>
<evidence type="ECO:0000313" key="1">
    <source>
        <dbReference type="EMBL" id="MDT2601937.1"/>
    </source>
</evidence>
<accession>A0ABU3F4U1</accession>
<gene>
    <name evidence="1" type="ORF">P7D85_19325</name>
</gene>
<comment type="caution">
    <text evidence="1">The sequence shown here is derived from an EMBL/GenBank/DDBJ whole genome shotgun (WGS) entry which is preliminary data.</text>
</comment>
<evidence type="ECO:0000313" key="2">
    <source>
        <dbReference type="Proteomes" id="UP001252875"/>
    </source>
</evidence>